<name>A0A6J2SRK1_DROHY</name>
<feature type="domain" description="BPTI/Kunitz inhibitor" evidence="5">
    <location>
        <begin position="25"/>
        <end position="76"/>
    </location>
</feature>
<dbReference type="InterPro" id="IPR036880">
    <property type="entry name" value="Kunitz_BPTI_sf"/>
</dbReference>
<keyword evidence="3" id="KW-1015">Disulfide bond</keyword>
<evidence type="ECO:0000256" key="4">
    <source>
        <dbReference type="SAM" id="SignalP"/>
    </source>
</evidence>
<dbReference type="PRINTS" id="PR00759">
    <property type="entry name" value="BASICPTASE"/>
</dbReference>
<gene>
    <name evidence="7" type="primary">LOC115483215</name>
</gene>
<proteinExistence type="predicted"/>
<evidence type="ECO:0000259" key="5">
    <source>
        <dbReference type="PROSITE" id="PS50279"/>
    </source>
</evidence>
<sequence>MKLAAVFCIFLGLFGLSLGSKDAVCEKKPGVVGPCSLFIPRWTYYRNNNTCEYFTYGGCRGNANSFHSRYRCEERCKERLED</sequence>
<organism evidence="6 7">
    <name type="scientific">Drosophila hydei</name>
    <name type="common">Fruit fly</name>
    <dbReference type="NCBI Taxonomy" id="7224"/>
    <lineage>
        <taxon>Eukaryota</taxon>
        <taxon>Metazoa</taxon>
        <taxon>Ecdysozoa</taxon>
        <taxon>Arthropoda</taxon>
        <taxon>Hexapoda</taxon>
        <taxon>Insecta</taxon>
        <taxon>Pterygota</taxon>
        <taxon>Neoptera</taxon>
        <taxon>Endopterygota</taxon>
        <taxon>Diptera</taxon>
        <taxon>Brachycera</taxon>
        <taxon>Muscomorpha</taxon>
        <taxon>Ephydroidea</taxon>
        <taxon>Drosophilidae</taxon>
        <taxon>Drosophila</taxon>
    </lineage>
</organism>
<dbReference type="AlphaFoldDB" id="A0A6J2SRK1"/>
<dbReference type="Gene3D" id="4.10.410.10">
    <property type="entry name" value="Pancreatic trypsin inhibitor Kunitz domain"/>
    <property type="match status" value="1"/>
</dbReference>
<keyword evidence="4" id="KW-0732">Signal</keyword>
<keyword evidence="6" id="KW-1185">Reference proteome</keyword>
<reference evidence="7" key="1">
    <citation type="submission" date="2025-08" db="UniProtKB">
        <authorList>
            <consortium name="RefSeq"/>
        </authorList>
    </citation>
    <scope>IDENTIFICATION</scope>
    <source>
        <strain evidence="7">15085-1641.00</strain>
        <tissue evidence="7">Whole body</tissue>
    </source>
</reference>
<dbReference type="GO" id="GO:0005615">
    <property type="term" value="C:extracellular space"/>
    <property type="evidence" value="ECO:0007669"/>
    <property type="project" value="TreeGrafter"/>
</dbReference>
<dbReference type="OMA" id="IMSCAHY"/>
<dbReference type="Pfam" id="PF00014">
    <property type="entry name" value="Kunitz_BPTI"/>
    <property type="match status" value="1"/>
</dbReference>
<dbReference type="KEGG" id="dhe:115483215"/>
<dbReference type="RefSeq" id="XP_030080368.1">
    <property type="nucleotide sequence ID" value="XM_030224508.1"/>
</dbReference>
<evidence type="ECO:0000256" key="3">
    <source>
        <dbReference type="ARBA" id="ARBA00023157"/>
    </source>
</evidence>
<dbReference type="InterPro" id="IPR020901">
    <property type="entry name" value="Prtase_inh_Kunz-CS"/>
</dbReference>
<dbReference type="Proteomes" id="UP000504633">
    <property type="component" value="Unplaced"/>
</dbReference>
<dbReference type="PROSITE" id="PS00280">
    <property type="entry name" value="BPTI_KUNITZ_1"/>
    <property type="match status" value="1"/>
</dbReference>
<feature type="chain" id="PRO_5026850908" evidence="4">
    <location>
        <begin position="20"/>
        <end position="82"/>
    </location>
</feature>
<keyword evidence="1" id="KW-0646">Protease inhibitor</keyword>
<dbReference type="SMART" id="SM00131">
    <property type="entry name" value="KU"/>
    <property type="match status" value="1"/>
</dbReference>
<dbReference type="SUPFAM" id="SSF57362">
    <property type="entry name" value="BPTI-like"/>
    <property type="match status" value="1"/>
</dbReference>
<dbReference type="InterPro" id="IPR002223">
    <property type="entry name" value="Kunitz_BPTI"/>
</dbReference>
<dbReference type="GeneID" id="115483215"/>
<dbReference type="PROSITE" id="PS50279">
    <property type="entry name" value="BPTI_KUNITZ_2"/>
    <property type="match status" value="1"/>
</dbReference>
<evidence type="ECO:0000256" key="2">
    <source>
        <dbReference type="ARBA" id="ARBA00022900"/>
    </source>
</evidence>
<dbReference type="PANTHER" id="PTHR10083:SF374">
    <property type="entry name" value="BPTI_KUNITZ INHIBITOR DOMAIN-CONTAINING PROTEIN"/>
    <property type="match status" value="1"/>
</dbReference>
<dbReference type="GO" id="GO:0004867">
    <property type="term" value="F:serine-type endopeptidase inhibitor activity"/>
    <property type="evidence" value="ECO:0007669"/>
    <property type="project" value="UniProtKB-KW"/>
</dbReference>
<evidence type="ECO:0000313" key="6">
    <source>
        <dbReference type="Proteomes" id="UP000504633"/>
    </source>
</evidence>
<dbReference type="OrthoDB" id="4473401at2759"/>
<protein>
    <submittedName>
        <fullName evidence="7">U-actitoxin-Avd3h-like</fullName>
    </submittedName>
</protein>
<feature type="signal peptide" evidence="4">
    <location>
        <begin position="1"/>
        <end position="19"/>
    </location>
</feature>
<dbReference type="InterPro" id="IPR050098">
    <property type="entry name" value="TFPI/VKTCI-like"/>
</dbReference>
<evidence type="ECO:0000256" key="1">
    <source>
        <dbReference type="ARBA" id="ARBA00022690"/>
    </source>
</evidence>
<keyword evidence="2" id="KW-0722">Serine protease inhibitor</keyword>
<accession>A0A6J2SRK1</accession>
<evidence type="ECO:0000313" key="7">
    <source>
        <dbReference type="RefSeq" id="XP_030080368.1"/>
    </source>
</evidence>
<dbReference type="PANTHER" id="PTHR10083">
    <property type="entry name" value="KUNITZ-TYPE PROTEASE INHIBITOR-RELATED"/>
    <property type="match status" value="1"/>
</dbReference>